<keyword evidence="5" id="KW-0520">NAD</keyword>
<dbReference type="RefSeq" id="XP_030933998.1">
    <property type="nucleotide sequence ID" value="XM_031078138.1"/>
</dbReference>
<dbReference type="InterPro" id="IPR032675">
    <property type="entry name" value="LRR_dom_sf"/>
</dbReference>
<sequence length="1257" mass="142808">MALLPSSSSSSSSSSKGGKYDVFLSFRGEDTRKRFTDHLYTALKQKGISTFKDDEKLKQGTSIAPELLKAIEESRFAVIILSRDYASSKWCLIELTKIIECMEKTGLVVLPVFHYVDPSDVRNHRGTFAEAFDRHEESFKDNMGNVETWKAALTKVANLSGWDLKDKYESEVIQEIIGRICTELDHKFSGVYEALVGMDSRVEEMLGSYLGEGLGDVRFVGICGMGGMGKTTLAREIYKRISRKFEASSFIANVREKTKNQGLVFLQKQLLSKILMEREINIWDVYEGIDVIRCRLRNKKVFIVLDDVDEEKQFEALAGKHDWFGAGSRIIVTSRDHHLLIRWGVNDIYIAKELSYNDALKLFSLKAFHKPHPEENYVDLSKDFVNYAQGLPLALKVLGSSLFAKRTNEWKSALDKLKEEPDRDILDILQISFNGLTDSQKGLFLDIACFFKGEKKDCISDILESFGYYPDYNIGVLKDKSLITIGNYGILWMHDLLQDMGQKIVRRKSKEPGEHSRLWIYEDVIHVLKNNTGTEAIEGIMLGDPIQKMEHLHAEAFSKMKNLRFLKIGNEKFPQDFINGTMQLPKSLNYLSGKLRIMEWHGYPFKSMPTRFEPNKLVELRMRCSRIKHLWKGIMNLDELRLIDLSDSQNLIEMPNLSRATKLKQLILQRCIRLSKIHASIGNLKCLIRLDLNGCKCLESLPENLGNMEGLEELYLSEIAITELPSSIVLLGNLKVLSLRGCKGLSSTSSSSNKLISFPLMKKRRVDSTGMLERSLSNLWSLTKLNLSYCNLQAIPDGLGCLSSLTELDLRGNNFVCLPESTARLSNMKVLFLNGCTHLRFLPKLPFDVRLIYAEGCTSLKILPLRPEEGPRPFLFLLNCGKFFSNEDNGDVLLKSPRHHTQFKEDEDIYRIIIPRREIPKWFRHQSVGTSVNLQVPSLDKLWSLTELNLSYCNLQAIPDGLGCLSSLTDLDLRGNYFVYLPESTTQLSNMKTLLLCGCTHLRSLPELPLNIEAIDADGCTSLEILPLKPKDGPCLILCLLNCVKLINDEDYGDMLLTKLRHHIQFKEDEPNYDIMIPGREISKWFSHQSVGTSVSLQVPSDKLKGVVVCALFVLRQHHPLHELPSDNGYIFTHGLRWYLKANGYESPSIPSFQFSEQFGKIESYHLYLHYYPYKSFSQKLKENWSQVDANGLGQIEIGFETDGPGLEVTKCGARWVYEQDIEDLNQTMRGCSSGSSCSITPYEDDLEGSAKGTKTE</sequence>
<dbReference type="Gene3D" id="3.40.50.300">
    <property type="entry name" value="P-loop containing nucleotide triphosphate hydrolases"/>
    <property type="match status" value="1"/>
</dbReference>
<reference evidence="8" key="2">
    <citation type="submission" date="2021-01" db="UniProtKB">
        <authorList>
            <consortium name="EnsemblPlants"/>
        </authorList>
    </citation>
    <scope>IDENTIFICATION</scope>
</reference>
<comment type="catalytic activity">
    <reaction evidence="6">
        <text>NAD(+) + H2O = ADP-D-ribose + nicotinamide + H(+)</text>
        <dbReference type="Rhea" id="RHEA:16301"/>
        <dbReference type="ChEBI" id="CHEBI:15377"/>
        <dbReference type="ChEBI" id="CHEBI:15378"/>
        <dbReference type="ChEBI" id="CHEBI:17154"/>
        <dbReference type="ChEBI" id="CHEBI:57540"/>
        <dbReference type="ChEBI" id="CHEBI:57967"/>
        <dbReference type="EC" id="3.2.2.6"/>
    </reaction>
    <physiologicalReaction direction="left-to-right" evidence="6">
        <dbReference type="Rhea" id="RHEA:16302"/>
    </physiologicalReaction>
</comment>
<dbReference type="InterPro" id="IPR058192">
    <property type="entry name" value="WHD_ROQ1-like"/>
</dbReference>
<name>A0A7N2MP69_QUELO</name>
<dbReference type="GO" id="GO:0061809">
    <property type="term" value="F:NAD+ nucleosidase activity, cyclic ADP-ribose generating"/>
    <property type="evidence" value="ECO:0007669"/>
    <property type="project" value="UniProtKB-EC"/>
</dbReference>
<dbReference type="Proteomes" id="UP000594261">
    <property type="component" value="Chromosome 9"/>
</dbReference>
<dbReference type="OMA" id="MEREINI"/>
<dbReference type="InterPro" id="IPR000157">
    <property type="entry name" value="TIR_dom"/>
</dbReference>
<dbReference type="EMBL" id="LRBV02000009">
    <property type="status" value="NOT_ANNOTATED_CDS"/>
    <property type="molecule type" value="Genomic_DNA"/>
</dbReference>
<dbReference type="SMART" id="SM00369">
    <property type="entry name" value="LRR_TYP"/>
    <property type="match status" value="5"/>
</dbReference>
<dbReference type="PANTHER" id="PTHR11017:SF559">
    <property type="entry name" value="DISEASE RESISTANCE PROTEIN CHL1"/>
    <property type="match status" value="1"/>
</dbReference>
<proteinExistence type="predicted"/>
<dbReference type="SMART" id="SM00255">
    <property type="entry name" value="TIR"/>
    <property type="match status" value="1"/>
</dbReference>
<dbReference type="PRINTS" id="PR00364">
    <property type="entry name" value="DISEASERSIST"/>
</dbReference>
<dbReference type="InterPro" id="IPR035897">
    <property type="entry name" value="Toll_tir_struct_dom_sf"/>
</dbReference>
<gene>
    <name evidence="8" type="primary">LOC115959651</name>
</gene>
<dbReference type="RefSeq" id="XP_030933996.1">
    <property type="nucleotide sequence ID" value="XM_031078136.1"/>
</dbReference>
<evidence type="ECO:0000256" key="5">
    <source>
        <dbReference type="ARBA" id="ARBA00023027"/>
    </source>
</evidence>
<dbReference type="AlphaFoldDB" id="A0A7N2MP69"/>
<dbReference type="RefSeq" id="XP_030934000.1">
    <property type="nucleotide sequence ID" value="XM_031078140.1"/>
</dbReference>
<protein>
    <recommendedName>
        <fullName evidence="1">ADP-ribosyl cyclase/cyclic ADP-ribose hydrolase</fullName>
        <ecNumber evidence="1">3.2.2.6</ecNumber>
    </recommendedName>
</protein>
<evidence type="ECO:0000256" key="1">
    <source>
        <dbReference type="ARBA" id="ARBA00011982"/>
    </source>
</evidence>
<dbReference type="InParanoid" id="A0A7N2MP69"/>
<dbReference type="PROSITE" id="PS50104">
    <property type="entry name" value="TIR"/>
    <property type="match status" value="1"/>
</dbReference>
<dbReference type="SUPFAM" id="SSF52200">
    <property type="entry name" value="Toll/Interleukin receptor TIR domain"/>
    <property type="match status" value="1"/>
</dbReference>
<dbReference type="EC" id="3.2.2.6" evidence="1"/>
<dbReference type="GO" id="GO:0043531">
    <property type="term" value="F:ADP binding"/>
    <property type="evidence" value="ECO:0007669"/>
    <property type="project" value="InterPro"/>
</dbReference>
<dbReference type="Gene3D" id="1.10.8.430">
    <property type="entry name" value="Helical domain of apoptotic protease-activating factors"/>
    <property type="match status" value="1"/>
</dbReference>
<dbReference type="RefSeq" id="XP_030933999.1">
    <property type="nucleotide sequence ID" value="XM_031078139.1"/>
</dbReference>
<dbReference type="InterPro" id="IPR045344">
    <property type="entry name" value="C-JID"/>
</dbReference>
<dbReference type="InterPro" id="IPR027417">
    <property type="entry name" value="P-loop_NTPase"/>
</dbReference>
<dbReference type="InterPro" id="IPR042197">
    <property type="entry name" value="Apaf_helical"/>
</dbReference>
<feature type="domain" description="TIR" evidence="7">
    <location>
        <begin position="18"/>
        <end position="184"/>
    </location>
</feature>
<evidence type="ECO:0000313" key="9">
    <source>
        <dbReference type="Proteomes" id="UP000594261"/>
    </source>
</evidence>
<evidence type="ECO:0000256" key="2">
    <source>
        <dbReference type="ARBA" id="ARBA00022614"/>
    </source>
</evidence>
<dbReference type="RefSeq" id="XP_030933992.1">
    <property type="nucleotide sequence ID" value="XM_031078132.1"/>
</dbReference>
<dbReference type="SMART" id="SM00382">
    <property type="entry name" value="AAA"/>
    <property type="match status" value="1"/>
</dbReference>
<dbReference type="RefSeq" id="XP_030933993.1">
    <property type="nucleotide sequence ID" value="XM_031078133.1"/>
</dbReference>
<keyword evidence="4" id="KW-0378">Hydrolase</keyword>
<dbReference type="InterPro" id="IPR044974">
    <property type="entry name" value="Disease_R_plants"/>
</dbReference>
<dbReference type="GeneID" id="115959651"/>
<dbReference type="PANTHER" id="PTHR11017">
    <property type="entry name" value="LEUCINE-RICH REPEAT-CONTAINING PROTEIN"/>
    <property type="match status" value="1"/>
</dbReference>
<dbReference type="SUPFAM" id="SSF52540">
    <property type="entry name" value="P-loop containing nucleoside triphosphate hydrolases"/>
    <property type="match status" value="1"/>
</dbReference>
<dbReference type="Gene3D" id="3.80.10.10">
    <property type="entry name" value="Ribonuclease Inhibitor"/>
    <property type="match status" value="2"/>
</dbReference>
<reference evidence="8 9" key="1">
    <citation type="journal article" date="2016" name="G3 (Bethesda)">
        <title>First Draft Assembly and Annotation of the Genome of a California Endemic Oak Quercus lobata Nee (Fagaceae).</title>
        <authorList>
            <person name="Sork V.L."/>
            <person name="Fitz-Gibbon S.T."/>
            <person name="Puiu D."/>
            <person name="Crepeau M."/>
            <person name="Gugger P.F."/>
            <person name="Sherman R."/>
            <person name="Stevens K."/>
            <person name="Langley C.H."/>
            <person name="Pellegrini M."/>
            <person name="Salzberg S.L."/>
        </authorList>
    </citation>
    <scope>NUCLEOTIDE SEQUENCE [LARGE SCALE GENOMIC DNA]</scope>
    <source>
        <strain evidence="8 9">cv. SW786</strain>
    </source>
</reference>
<dbReference type="RefSeq" id="XP_030933997.1">
    <property type="nucleotide sequence ID" value="XM_031078137.1"/>
</dbReference>
<dbReference type="GO" id="GO:0007165">
    <property type="term" value="P:signal transduction"/>
    <property type="evidence" value="ECO:0007669"/>
    <property type="project" value="InterPro"/>
</dbReference>
<accession>A0A7N2MP69</accession>
<dbReference type="InterPro" id="IPR003591">
    <property type="entry name" value="Leu-rich_rpt_typical-subtyp"/>
</dbReference>
<evidence type="ECO:0000256" key="3">
    <source>
        <dbReference type="ARBA" id="ARBA00022737"/>
    </source>
</evidence>
<dbReference type="FunCoup" id="A0A7N2MP69">
    <property type="interactions" value="12"/>
</dbReference>
<dbReference type="Gene3D" id="3.40.50.10140">
    <property type="entry name" value="Toll/interleukin-1 receptor homology (TIR) domain"/>
    <property type="match status" value="1"/>
</dbReference>
<dbReference type="Pfam" id="PF23282">
    <property type="entry name" value="WHD_ROQ1"/>
    <property type="match status" value="1"/>
</dbReference>
<dbReference type="OrthoDB" id="1936883at2759"/>
<dbReference type="Gramene" id="QL09p052539:mrna">
    <property type="protein sequence ID" value="QL09p052539:mrna"/>
    <property type="gene ID" value="QL09p052539"/>
</dbReference>
<dbReference type="EnsemblPlants" id="QL09p052539:mrna">
    <property type="protein sequence ID" value="QL09p052539:mrna"/>
    <property type="gene ID" value="QL09p052539"/>
</dbReference>
<evidence type="ECO:0000256" key="6">
    <source>
        <dbReference type="ARBA" id="ARBA00047304"/>
    </source>
</evidence>
<evidence type="ECO:0000256" key="4">
    <source>
        <dbReference type="ARBA" id="ARBA00022801"/>
    </source>
</evidence>
<keyword evidence="2" id="KW-0433">Leucine-rich repeat</keyword>
<dbReference type="Pfam" id="PF20160">
    <property type="entry name" value="C-JID"/>
    <property type="match status" value="1"/>
</dbReference>
<dbReference type="InterPro" id="IPR002182">
    <property type="entry name" value="NB-ARC"/>
</dbReference>
<organism evidence="8 9">
    <name type="scientific">Quercus lobata</name>
    <name type="common">Valley oak</name>
    <dbReference type="NCBI Taxonomy" id="97700"/>
    <lineage>
        <taxon>Eukaryota</taxon>
        <taxon>Viridiplantae</taxon>
        <taxon>Streptophyta</taxon>
        <taxon>Embryophyta</taxon>
        <taxon>Tracheophyta</taxon>
        <taxon>Spermatophyta</taxon>
        <taxon>Magnoliopsida</taxon>
        <taxon>eudicotyledons</taxon>
        <taxon>Gunneridae</taxon>
        <taxon>Pentapetalae</taxon>
        <taxon>rosids</taxon>
        <taxon>fabids</taxon>
        <taxon>Fagales</taxon>
        <taxon>Fagaceae</taxon>
        <taxon>Quercus</taxon>
    </lineage>
</organism>
<dbReference type="Pfam" id="PF00931">
    <property type="entry name" value="NB-ARC"/>
    <property type="match status" value="1"/>
</dbReference>
<keyword evidence="3" id="KW-0677">Repeat</keyword>
<evidence type="ECO:0000259" key="7">
    <source>
        <dbReference type="PROSITE" id="PS50104"/>
    </source>
</evidence>
<dbReference type="RefSeq" id="XP_030933995.1">
    <property type="nucleotide sequence ID" value="XM_031078135.1"/>
</dbReference>
<dbReference type="KEGG" id="qlo:115959651"/>
<dbReference type="Pfam" id="PF01582">
    <property type="entry name" value="TIR"/>
    <property type="match status" value="1"/>
</dbReference>
<dbReference type="RefSeq" id="XP_030933994.1">
    <property type="nucleotide sequence ID" value="XM_031078134.1"/>
</dbReference>
<dbReference type="SUPFAM" id="SSF52058">
    <property type="entry name" value="L domain-like"/>
    <property type="match status" value="1"/>
</dbReference>
<dbReference type="GO" id="GO:0006952">
    <property type="term" value="P:defense response"/>
    <property type="evidence" value="ECO:0007669"/>
    <property type="project" value="InterPro"/>
</dbReference>
<dbReference type="FunFam" id="3.40.50.10140:FF:000007">
    <property type="entry name" value="Disease resistance protein (TIR-NBS-LRR class)"/>
    <property type="match status" value="1"/>
</dbReference>
<evidence type="ECO:0000313" key="8">
    <source>
        <dbReference type="EnsemblPlants" id="QL09p052539:mrna"/>
    </source>
</evidence>
<dbReference type="InterPro" id="IPR003593">
    <property type="entry name" value="AAA+_ATPase"/>
</dbReference>
<keyword evidence="9" id="KW-1185">Reference proteome</keyword>